<accession>A0ABQ9HVC2</accession>
<name>A0ABQ9HVC2_9NEOP</name>
<keyword evidence="3" id="KW-1185">Reference proteome</keyword>
<protein>
    <submittedName>
        <fullName evidence="2">Uncharacterized protein</fullName>
    </submittedName>
</protein>
<feature type="compositionally biased region" description="Polar residues" evidence="1">
    <location>
        <begin position="1"/>
        <end position="14"/>
    </location>
</feature>
<dbReference type="Proteomes" id="UP001159363">
    <property type="component" value="Chromosome 3"/>
</dbReference>
<organism evidence="2 3">
    <name type="scientific">Dryococelus australis</name>
    <dbReference type="NCBI Taxonomy" id="614101"/>
    <lineage>
        <taxon>Eukaryota</taxon>
        <taxon>Metazoa</taxon>
        <taxon>Ecdysozoa</taxon>
        <taxon>Arthropoda</taxon>
        <taxon>Hexapoda</taxon>
        <taxon>Insecta</taxon>
        <taxon>Pterygota</taxon>
        <taxon>Neoptera</taxon>
        <taxon>Polyneoptera</taxon>
        <taxon>Phasmatodea</taxon>
        <taxon>Verophasmatodea</taxon>
        <taxon>Anareolatae</taxon>
        <taxon>Phasmatidae</taxon>
        <taxon>Eurycanthinae</taxon>
        <taxon>Dryococelus</taxon>
    </lineage>
</organism>
<evidence type="ECO:0000313" key="3">
    <source>
        <dbReference type="Proteomes" id="UP001159363"/>
    </source>
</evidence>
<gene>
    <name evidence="2" type="ORF">PR048_007819</name>
</gene>
<feature type="region of interest" description="Disordered" evidence="1">
    <location>
        <begin position="1"/>
        <end position="20"/>
    </location>
</feature>
<evidence type="ECO:0000256" key="1">
    <source>
        <dbReference type="SAM" id="MobiDB-lite"/>
    </source>
</evidence>
<proteinExistence type="predicted"/>
<reference evidence="2 3" key="1">
    <citation type="submission" date="2023-02" db="EMBL/GenBank/DDBJ databases">
        <title>LHISI_Scaffold_Assembly.</title>
        <authorList>
            <person name="Stuart O.P."/>
            <person name="Cleave R."/>
            <person name="Magrath M.J.L."/>
            <person name="Mikheyev A.S."/>
        </authorList>
    </citation>
    <scope>NUCLEOTIDE SEQUENCE [LARGE SCALE GENOMIC DNA]</scope>
    <source>
        <strain evidence="2">Daus_M_001</strain>
        <tissue evidence="2">Leg muscle</tissue>
    </source>
</reference>
<comment type="caution">
    <text evidence="2">The sequence shown here is derived from an EMBL/GenBank/DDBJ whole genome shotgun (WGS) entry which is preliminary data.</text>
</comment>
<dbReference type="EMBL" id="JARBHB010000003">
    <property type="protein sequence ID" value="KAJ8888332.1"/>
    <property type="molecule type" value="Genomic_DNA"/>
</dbReference>
<sequence length="656" mass="72559">MGSEQSNRSATVAPSQVGKATKFNKQQKRIVVNQKGLKQILDIFTGGENPSVYPRHVRQVTRFPQPPGGFAIGNIQRGYLGAPGGWPCTIDAGLLKRWHRRGTTWCLAAVTLLLRAGEHSSGINKAWREGLLANYCCAAGDKMPVSAGFWFALSQQPFIPRRQNQRTGTSYSPDNTAQKFLPTLKIAGSRCSPTHHGWPMCVFNSMSYSHLWEFRSLITVLGRPSSTMSTFAFTPTFSKLDSSWRSLVTCQMLDFRKPSASRTQLFREFLHIPRSVTAAWVFSWCSLRGGVGVVLRLLGYRLGETGSISGVVAPAFLYVRIMSDDGAGRRNFLGISRFPRSCIPSLLHSHLSSPSSALKTSMLRAAQLFQLSKHSYTPTIYLLHKKLINAAHRAAGKLAEQVTVASDVAGGPQFPRRYKSSPPPGWREEGLCRGSSGIVPGNTSRGYPRSHGLEDEVERSLWLRATCLRVPTLNSSPANTYDEHGLGFGFLENSFVNHATRLAPRRTGLDSRQGRYRMFACRNCAGRCRWSAGFSRGSPVSPHHDLIGSQGCDVKIHPNLFTHSLTHFIDARGTQQTGSVDFNTKANGTGAPYKSRLYIRHHKLEVRASALLSVDNWNNVCQGGSARGWHRKYTPCTCIIDSRRLMITNTAHTVLP</sequence>
<feature type="region of interest" description="Disordered" evidence="1">
    <location>
        <begin position="413"/>
        <end position="432"/>
    </location>
</feature>
<evidence type="ECO:0000313" key="2">
    <source>
        <dbReference type="EMBL" id="KAJ8888332.1"/>
    </source>
</evidence>